<accession>A0A3N4PEG6</accession>
<keyword evidence="6" id="KW-1185">Reference proteome</keyword>
<evidence type="ECO:0000256" key="3">
    <source>
        <dbReference type="PROSITE-ProRule" id="PRU00339"/>
    </source>
</evidence>
<evidence type="ECO:0000313" key="5">
    <source>
        <dbReference type="EMBL" id="RPD97923.1"/>
    </source>
</evidence>
<evidence type="ECO:0000256" key="4">
    <source>
        <dbReference type="SAM" id="SignalP"/>
    </source>
</evidence>
<feature type="repeat" description="TPR" evidence="3">
    <location>
        <begin position="299"/>
        <end position="332"/>
    </location>
</feature>
<evidence type="ECO:0000256" key="1">
    <source>
        <dbReference type="ARBA" id="ARBA00022737"/>
    </source>
</evidence>
<dbReference type="RefSeq" id="WP_123897284.1">
    <property type="nucleotide sequence ID" value="NZ_RPFJ01000008.1"/>
</dbReference>
<dbReference type="AlphaFoldDB" id="A0A3N4PEG6"/>
<organism evidence="5 6">
    <name type="scientific">Aureibaculum marinum</name>
    <dbReference type="NCBI Taxonomy" id="2487930"/>
    <lineage>
        <taxon>Bacteria</taxon>
        <taxon>Pseudomonadati</taxon>
        <taxon>Bacteroidota</taxon>
        <taxon>Flavobacteriia</taxon>
        <taxon>Flavobacteriales</taxon>
        <taxon>Flavobacteriaceae</taxon>
        <taxon>Aureibaculum</taxon>
    </lineage>
</organism>
<dbReference type="PROSITE" id="PS50293">
    <property type="entry name" value="TPR_REGION"/>
    <property type="match status" value="1"/>
</dbReference>
<reference evidence="5 6" key="1">
    <citation type="submission" date="2018-11" db="EMBL/GenBank/DDBJ databases">
        <title>Aureibaculum marinum gen. nov., sp. nov., a member of the family Flavobacteriaceae isolated from the Bohai Sea.</title>
        <authorList>
            <person name="Ji X."/>
        </authorList>
    </citation>
    <scope>NUCLEOTIDE SEQUENCE [LARGE SCALE GENOMIC DNA]</scope>
    <source>
        <strain evidence="5 6">BH-SD17</strain>
    </source>
</reference>
<protein>
    <submittedName>
        <fullName evidence="5">Tetratricopeptide repeat protein</fullName>
    </submittedName>
</protein>
<dbReference type="InterPro" id="IPR011990">
    <property type="entry name" value="TPR-like_helical_dom_sf"/>
</dbReference>
<name>A0A3N4PEG6_9FLAO</name>
<dbReference type="Pfam" id="PF13414">
    <property type="entry name" value="TPR_11"/>
    <property type="match status" value="1"/>
</dbReference>
<dbReference type="Gene3D" id="1.25.40.10">
    <property type="entry name" value="Tetratricopeptide repeat domain"/>
    <property type="match status" value="1"/>
</dbReference>
<dbReference type="OrthoDB" id="1149028at2"/>
<dbReference type="EMBL" id="RPFJ01000008">
    <property type="protein sequence ID" value="RPD97923.1"/>
    <property type="molecule type" value="Genomic_DNA"/>
</dbReference>
<dbReference type="PROSITE" id="PS50005">
    <property type="entry name" value="TPR"/>
    <property type="match status" value="2"/>
</dbReference>
<keyword evidence="4" id="KW-0732">Signal</keyword>
<dbReference type="PANTHER" id="PTHR44227">
    <property type="match status" value="1"/>
</dbReference>
<feature type="chain" id="PRO_5018019498" evidence="4">
    <location>
        <begin position="22"/>
        <end position="423"/>
    </location>
</feature>
<dbReference type="Proteomes" id="UP000270856">
    <property type="component" value="Unassembled WGS sequence"/>
</dbReference>
<dbReference type="InterPro" id="IPR052346">
    <property type="entry name" value="O-mannosyl-transferase_TMTC"/>
</dbReference>
<keyword evidence="1" id="KW-0677">Repeat</keyword>
<sequence length="423" mass="47657">MKKVVLSMLAVSMSLSIFAQKDELKSAEKALKKDDLATAKAAVDQAEGLIANADEKLKAKFYFLKAKTYYDIGKKKPTLDANAYDVAANTFTELLDYEKKIGKAKYTEEAQPLLNALISDVSNKGIKQYQDKDYGAAKKTLFQTYELSKKDTVFLEYAATAAYLDKDFDTSLKYFGQLKELGYTGIATTYSATNVETKEVENFGSKAQMDLMVKSGKYKDPKSETSKSKKADIVKNIALILVEKGETENAITAVKEARKVNPDDSDLIFTEANIQLKLGNKDEFAALMKEAIKNDPTNPSLHFNVGVINQEQGRLEEAQANYEKAIELDPNYADAYLNMGALVLEEDKVLVEEMNKNLSNFKKYDEIKLKQMDLYKKALPFFEKAHSLNKDNIDVVRTLMSMYENLEMTDKYKEMKAIWDASK</sequence>
<dbReference type="SUPFAM" id="SSF48452">
    <property type="entry name" value="TPR-like"/>
    <property type="match status" value="1"/>
</dbReference>
<evidence type="ECO:0000313" key="6">
    <source>
        <dbReference type="Proteomes" id="UP000270856"/>
    </source>
</evidence>
<proteinExistence type="predicted"/>
<dbReference type="PANTHER" id="PTHR44227:SF3">
    <property type="entry name" value="PROTEIN O-MANNOSYL-TRANSFERASE TMTC4"/>
    <property type="match status" value="1"/>
</dbReference>
<dbReference type="InterPro" id="IPR019734">
    <property type="entry name" value="TPR_rpt"/>
</dbReference>
<dbReference type="Pfam" id="PF13432">
    <property type="entry name" value="TPR_16"/>
    <property type="match status" value="1"/>
</dbReference>
<dbReference type="SMART" id="SM00028">
    <property type="entry name" value="TPR"/>
    <property type="match status" value="5"/>
</dbReference>
<comment type="caution">
    <text evidence="5">The sequence shown here is derived from an EMBL/GenBank/DDBJ whole genome shotgun (WGS) entry which is preliminary data.</text>
</comment>
<feature type="signal peptide" evidence="4">
    <location>
        <begin position="1"/>
        <end position="21"/>
    </location>
</feature>
<keyword evidence="2 3" id="KW-0802">TPR repeat</keyword>
<feature type="repeat" description="TPR" evidence="3">
    <location>
        <begin position="231"/>
        <end position="264"/>
    </location>
</feature>
<evidence type="ECO:0000256" key="2">
    <source>
        <dbReference type="ARBA" id="ARBA00022803"/>
    </source>
</evidence>
<gene>
    <name evidence="5" type="ORF">EGM88_07075</name>
</gene>